<feature type="coiled-coil region" evidence="2">
    <location>
        <begin position="919"/>
        <end position="946"/>
    </location>
</feature>
<evidence type="ECO:0000256" key="1">
    <source>
        <dbReference type="ARBA" id="ARBA00023054"/>
    </source>
</evidence>
<comment type="caution">
    <text evidence="5">The sequence shown here is derived from an EMBL/GenBank/DDBJ whole genome shotgun (WGS) entry which is preliminary data.</text>
</comment>
<reference evidence="5" key="1">
    <citation type="submission" date="2022-02" db="EMBL/GenBank/DDBJ databases">
        <title>Atlantic sturgeon de novo genome assembly.</title>
        <authorList>
            <person name="Stock M."/>
            <person name="Klopp C."/>
            <person name="Guiguen Y."/>
            <person name="Cabau C."/>
            <person name="Parinello H."/>
            <person name="Santidrian Yebra-Pimentel E."/>
            <person name="Kuhl H."/>
            <person name="Dirks R.P."/>
            <person name="Guessner J."/>
            <person name="Wuertz S."/>
            <person name="Du K."/>
            <person name="Schartl M."/>
        </authorList>
    </citation>
    <scope>NUCLEOTIDE SEQUENCE</scope>
    <source>
        <strain evidence="5">STURGEONOMICS-FGT-2020</strain>
        <tissue evidence="5">Whole blood</tissue>
    </source>
</reference>
<dbReference type="AlphaFoldDB" id="A0AAD8GIW7"/>
<sequence length="1102" mass="130053">MAASGSSNISQPGGTCNSTPADQANIEQEFYDYQMHMKMCKKIAQLTKVIYVLNTKCDEHESTLQTLRDAHEEEIQRIVEEMQGKIQQYKSRVGEEMDLRQRLQALDGAVEQHKLRNEEALADFNAYRRQTEERELRTETEHAERIMSLSKEMLDMKKDFENKLQNFDQLKEQLEQDKEKAVAELERVSQESLRLQDECQVLRRSSVDERGRLEEMCKSKMQALWEEVEELRTEKLKLTEECSHNICSLKAEHEEQQKALKRTLQQSMTDTLKQWQQQELEQRKALQQKLKRTERELDAKGQRLNDCKRHAVKLQERIQELEMQLQLARCKVSEAVTSMRKSEEELSVAKERLILQEDEILNKSELLMTHCSSQNKASAEVEELRCQVLQLQKLIRELEQKSNGKNNEHAQQVKQHAQAVAVQKQDLQQTHKEELWKWKSQSDEEKTRLKEQLMKALEEVMRKHAVELKSVQTSVETERRKIQKDLQTQVEEFRKKMENERKQLEKEKAVLSSKLQESINEVSSMESLMQQRENSCEQKAPFSKSSERLRKELEESRLAVSELKEELEQQKEKYQKGISDLEMENRKNRDQILGQVEAKYKEKIRLECDRLCERLEKEHAEKQLSALNHMQKEKESEIRKINEEWQREIEELQSQHVDQKFESSQLVSQDALQKLEAQFIKEKEILKQELQDSIKLNRNLKTQLDAANQQILKHVENTNQQLKEAEERLQKQQDEKLQEVHQRHRLALQSLEEKASEGIVAERQRMEKQQRSLLETQKVELTQQHAGWCRQVAQRHMKQIEDLQTELSTRREFNMQQQQQQEGGQQSPFQALRHQLEEYQSVVCSLRKENAHLKDQLASLSSEVQFRKQEVFQLQNTEEQQRRSIEDDLATRHHIELESLKQEQRKEIQTIVSDFSSAQTRLQARIVSLETELKEKEEKSQRRESRLEDLHVIGKLQQKLSDRDQLVKRLVEERRCQQPPQVHSDNVVMRGYENRPQPGSLTPTLKKKKTEETPPRVISVPNLSSYEKSFLGSEPNPVKRSPQAIQSPSSDHGRSVCRPFNPSARVPELKPTRTPMEEKCQDEGAELQDPQRQEWFTKYFSF</sequence>
<dbReference type="PANTHER" id="PTHR18870">
    <property type="entry name" value="PROTEIN TAG-278-RELATED"/>
    <property type="match status" value="1"/>
</dbReference>
<feature type="coiled-coil region" evidence="2">
    <location>
        <begin position="546"/>
        <end position="754"/>
    </location>
</feature>
<dbReference type="EMBL" id="JAGXEW010000002">
    <property type="protein sequence ID" value="KAK1175291.1"/>
    <property type="molecule type" value="Genomic_DNA"/>
</dbReference>
<keyword evidence="6" id="KW-1185">Reference proteome</keyword>
<dbReference type="Proteomes" id="UP001230051">
    <property type="component" value="Unassembled WGS sequence"/>
</dbReference>
<name>A0AAD8GIW7_ACIOX</name>
<feature type="region of interest" description="Disordered" evidence="3">
    <location>
        <begin position="1"/>
        <end position="21"/>
    </location>
</feature>
<organism evidence="5 6">
    <name type="scientific">Acipenser oxyrinchus oxyrinchus</name>
    <dbReference type="NCBI Taxonomy" id="40147"/>
    <lineage>
        <taxon>Eukaryota</taxon>
        <taxon>Metazoa</taxon>
        <taxon>Chordata</taxon>
        <taxon>Craniata</taxon>
        <taxon>Vertebrata</taxon>
        <taxon>Euteleostomi</taxon>
        <taxon>Actinopterygii</taxon>
        <taxon>Chondrostei</taxon>
        <taxon>Acipenseriformes</taxon>
        <taxon>Acipenseridae</taxon>
        <taxon>Acipenser</taxon>
    </lineage>
</organism>
<evidence type="ECO:0000313" key="6">
    <source>
        <dbReference type="Proteomes" id="UP001230051"/>
    </source>
</evidence>
<feature type="coiled-coil region" evidence="2">
    <location>
        <begin position="57"/>
        <end position="415"/>
    </location>
</feature>
<dbReference type="InterPro" id="IPR039478">
    <property type="entry name" value="FAM184A/B_N"/>
</dbReference>
<feature type="coiled-coil region" evidence="2">
    <location>
        <begin position="483"/>
        <end position="521"/>
    </location>
</feature>
<keyword evidence="1 2" id="KW-0175">Coiled coil</keyword>
<evidence type="ECO:0000256" key="2">
    <source>
        <dbReference type="SAM" id="Coils"/>
    </source>
</evidence>
<gene>
    <name evidence="5" type="primary">FAM184B</name>
    <name evidence="5" type="ORF">AOXY_G2975</name>
</gene>
<evidence type="ECO:0000256" key="3">
    <source>
        <dbReference type="SAM" id="MobiDB-lite"/>
    </source>
</evidence>
<dbReference type="PANTHER" id="PTHR18870:SF8">
    <property type="entry name" value="PROTEIN FAM184B"/>
    <property type="match status" value="1"/>
</dbReference>
<feature type="compositionally biased region" description="Basic and acidic residues" evidence="3">
    <location>
        <begin position="1067"/>
        <end position="1082"/>
    </location>
</feature>
<accession>A0AAD8GIW7</accession>
<dbReference type="Pfam" id="PF15665">
    <property type="entry name" value="FAM184"/>
    <property type="match status" value="1"/>
</dbReference>
<proteinExistence type="predicted"/>
<evidence type="ECO:0000259" key="4">
    <source>
        <dbReference type="Pfam" id="PF15665"/>
    </source>
</evidence>
<feature type="domain" description="Protein FAM184A/B N-terminal" evidence="4">
    <location>
        <begin position="49"/>
        <end position="256"/>
    </location>
</feature>
<evidence type="ECO:0000313" key="5">
    <source>
        <dbReference type="EMBL" id="KAK1175291.1"/>
    </source>
</evidence>
<protein>
    <submittedName>
        <fullName evidence="5">Protein FAM184B-like isoform X3</fullName>
    </submittedName>
</protein>
<feature type="region of interest" description="Disordered" evidence="3">
    <location>
        <begin position="1028"/>
        <end position="1089"/>
    </location>
</feature>
<feature type="region of interest" description="Disordered" evidence="3">
    <location>
        <begin position="990"/>
        <end position="1015"/>
    </location>
</feature>